<dbReference type="PROSITE" id="PS50893">
    <property type="entry name" value="ABC_TRANSPORTER_2"/>
    <property type="match status" value="1"/>
</dbReference>
<dbReference type="AlphaFoldDB" id="A0A4Q5IXV9"/>
<gene>
    <name evidence="6" type="ORF">ETU37_14935</name>
</gene>
<keyword evidence="1" id="KW-0813">Transport</keyword>
<dbReference type="InterPro" id="IPR017871">
    <property type="entry name" value="ABC_transporter-like_CS"/>
</dbReference>
<dbReference type="SMART" id="SM00382">
    <property type="entry name" value="AAA"/>
    <property type="match status" value="1"/>
</dbReference>
<evidence type="ECO:0000256" key="3">
    <source>
        <dbReference type="ARBA" id="ARBA00022840"/>
    </source>
</evidence>
<dbReference type="Pfam" id="PF00005">
    <property type="entry name" value="ABC_tran"/>
    <property type="match status" value="1"/>
</dbReference>
<dbReference type="GO" id="GO:0005524">
    <property type="term" value="F:ATP binding"/>
    <property type="evidence" value="ECO:0007669"/>
    <property type="project" value="UniProtKB-KW"/>
</dbReference>
<dbReference type="PANTHER" id="PTHR42781">
    <property type="entry name" value="SPERMIDINE/PUTRESCINE IMPORT ATP-BINDING PROTEIN POTA"/>
    <property type="match status" value="1"/>
</dbReference>
<dbReference type="InterPro" id="IPR027417">
    <property type="entry name" value="P-loop_NTPase"/>
</dbReference>
<comment type="caution">
    <text evidence="6">The sequence shown here is derived from an EMBL/GenBank/DDBJ whole genome shotgun (WGS) entry which is preliminary data.</text>
</comment>
<dbReference type="GO" id="GO:0022857">
    <property type="term" value="F:transmembrane transporter activity"/>
    <property type="evidence" value="ECO:0007669"/>
    <property type="project" value="InterPro"/>
</dbReference>
<dbReference type="SUPFAM" id="SSF52540">
    <property type="entry name" value="P-loop containing nucleoside triphosphate hydrolases"/>
    <property type="match status" value="1"/>
</dbReference>
<feature type="compositionally biased region" description="Polar residues" evidence="4">
    <location>
        <begin position="1"/>
        <end position="13"/>
    </location>
</feature>
<dbReference type="Pfam" id="PF08402">
    <property type="entry name" value="TOBE_2"/>
    <property type="match status" value="1"/>
</dbReference>
<evidence type="ECO:0000256" key="4">
    <source>
        <dbReference type="SAM" id="MobiDB-lite"/>
    </source>
</evidence>
<keyword evidence="2" id="KW-0547">Nucleotide-binding</keyword>
<dbReference type="InterPro" id="IPR013611">
    <property type="entry name" value="Transp-assoc_OB_typ2"/>
</dbReference>
<accession>A0A4Q5IXV9</accession>
<sequence>MSSAAQAPRTSRQGSAAPAGAPAVSLRALRKEFGAVTAVDGIDLDIADGEFFSMLGPSGSGKTTVLRMIAGFEQPTGGQVLLGEQDVTELPPFRRDVNTVFQDYALFPHMSVVQNVEYGLRVKKVPSGERRPRAEAALETVRLATYGGRRPHELSGGQRQRVALARALVNRPRVLLLDEPLGALDLKLRRQMQIELKALQRDVGITFVFVTHDQEEALTMSDRIAVFNDGRIEQVASPVELYERPASPFVAGFVGTSNLLTGATARRAVGDDGPVSVRPEKIQLHHRTDLGAGGHQGGGADGECVLEGVVTEVVYLGAATHSVVDVGDGVHLTVQQQNEESSIDHLFARRGERVVLTWRREHVVRLDGAGRSTGDGSGHNEEE</sequence>
<dbReference type="InterPro" id="IPR003593">
    <property type="entry name" value="AAA+_ATPase"/>
</dbReference>
<dbReference type="PANTHER" id="PTHR42781:SF4">
    <property type="entry name" value="SPERMIDINE_PUTRESCINE IMPORT ATP-BINDING PROTEIN POTA"/>
    <property type="match status" value="1"/>
</dbReference>
<dbReference type="FunFam" id="3.40.50.300:FF:000133">
    <property type="entry name" value="Spermidine/putrescine import ATP-binding protein PotA"/>
    <property type="match status" value="1"/>
</dbReference>
<evidence type="ECO:0000256" key="2">
    <source>
        <dbReference type="ARBA" id="ARBA00022741"/>
    </source>
</evidence>
<dbReference type="SUPFAM" id="SSF50331">
    <property type="entry name" value="MOP-like"/>
    <property type="match status" value="1"/>
</dbReference>
<name>A0A4Q5IXV9_9ACTN</name>
<protein>
    <submittedName>
        <fullName evidence="6">ABC transporter ATP-binding protein</fullName>
    </submittedName>
</protein>
<dbReference type="Proteomes" id="UP000291189">
    <property type="component" value="Unassembled WGS sequence"/>
</dbReference>
<keyword evidence="7" id="KW-1185">Reference proteome</keyword>
<dbReference type="InterPro" id="IPR008995">
    <property type="entry name" value="Mo/tungstate-bd_C_term_dom"/>
</dbReference>
<dbReference type="InterPro" id="IPR003439">
    <property type="entry name" value="ABC_transporter-like_ATP-bd"/>
</dbReference>
<dbReference type="GO" id="GO:0016887">
    <property type="term" value="F:ATP hydrolysis activity"/>
    <property type="evidence" value="ECO:0007669"/>
    <property type="project" value="InterPro"/>
</dbReference>
<evidence type="ECO:0000259" key="5">
    <source>
        <dbReference type="PROSITE" id="PS50893"/>
    </source>
</evidence>
<organism evidence="6 7">
    <name type="scientific">Nocardioides iriomotensis</name>
    <dbReference type="NCBI Taxonomy" id="715784"/>
    <lineage>
        <taxon>Bacteria</taxon>
        <taxon>Bacillati</taxon>
        <taxon>Actinomycetota</taxon>
        <taxon>Actinomycetes</taxon>
        <taxon>Propionibacteriales</taxon>
        <taxon>Nocardioidaceae</taxon>
        <taxon>Nocardioides</taxon>
    </lineage>
</organism>
<dbReference type="PROSITE" id="PS00211">
    <property type="entry name" value="ABC_TRANSPORTER_1"/>
    <property type="match status" value="1"/>
</dbReference>
<feature type="region of interest" description="Disordered" evidence="4">
    <location>
        <begin position="1"/>
        <end position="20"/>
    </location>
</feature>
<feature type="domain" description="ABC transporter" evidence="5">
    <location>
        <begin position="24"/>
        <end position="254"/>
    </location>
</feature>
<dbReference type="InterPro" id="IPR050093">
    <property type="entry name" value="ABC_SmlMolc_Importer"/>
</dbReference>
<keyword evidence="3 6" id="KW-0067">ATP-binding</keyword>
<evidence type="ECO:0000313" key="7">
    <source>
        <dbReference type="Proteomes" id="UP000291189"/>
    </source>
</evidence>
<proteinExistence type="predicted"/>
<dbReference type="Gene3D" id="2.40.50.100">
    <property type="match status" value="1"/>
</dbReference>
<dbReference type="OrthoDB" id="3180400at2"/>
<evidence type="ECO:0000313" key="6">
    <source>
        <dbReference type="EMBL" id="RYU11000.1"/>
    </source>
</evidence>
<evidence type="ECO:0000256" key="1">
    <source>
        <dbReference type="ARBA" id="ARBA00022448"/>
    </source>
</evidence>
<dbReference type="EMBL" id="SDPU01000027">
    <property type="protein sequence ID" value="RYU11000.1"/>
    <property type="molecule type" value="Genomic_DNA"/>
</dbReference>
<reference evidence="6 7" key="1">
    <citation type="submission" date="2019-01" db="EMBL/GenBank/DDBJ databases">
        <title>Nocardioides guangzhouensis sp. nov., an actinobacterium isolated from soil.</title>
        <authorList>
            <person name="Fu Y."/>
            <person name="Cai Y."/>
            <person name="Lin Z."/>
            <person name="Chen P."/>
        </authorList>
    </citation>
    <scope>NUCLEOTIDE SEQUENCE [LARGE SCALE GENOMIC DNA]</scope>
    <source>
        <strain evidence="6 7">NBRC 105384</strain>
    </source>
</reference>
<dbReference type="Gene3D" id="3.40.50.300">
    <property type="entry name" value="P-loop containing nucleotide triphosphate hydrolases"/>
    <property type="match status" value="1"/>
</dbReference>
<dbReference type="GO" id="GO:0043190">
    <property type="term" value="C:ATP-binding cassette (ABC) transporter complex"/>
    <property type="evidence" value="ECO:0007669"/>
    <property type="project" value="InterPro"/>
</dbReference>